<dbReference type="AlphaFoldDB" id="A0A8H7T4J6"/>
<evidence type="ECO:0000256" key="6">
    <source>
        <dbReference type="ARBA" id="ARBA00022989"/>
    </source>
</evidence>
<feature type="transmembrane region" description="Helical" evidence="9">
    <location>
        <begin position="163"/>
        <end position="193"/>
    </location>
</feature>
<dbReference type="Gene3D" id="1.20.1740.10">
    <property type="entry name" value="Amino acid/polyamine transporter I"/>
    <property type="match status" value="1"/>
</dbReference>
<evidence type="ECO:0000313" key="11">
    <source>
        <dbReference type="EMBL" id="KAG4415054.1"/>
    </source>
</evidence>
<dbReference type="Pfam" id="PF00324">
    <property type="entry name" value="AA_permease"/>
    <property type="match status" value="1"/>
</dbReference>
<name>A0A8H7T4J6_9HELO</name>
<reference evidence="11" key="1">
    <citation type="submission" date="2021-02" db="EMBL/GenBank/DDBJ databases">
        <title>Genome sequence Cadophora malorum strain M34.</title>
        <authorList>
            <person name="Stefanovic E."/>
            <person name="Vu D."/>
            <person name="Scully C."/>
            <person name="Dijksterhuis J."/>
            <person name="Roader J."/>
            <person name="Houbraken J."/>
        </authorList>
    </citation>
    <scope>NUCLEOTIDE SEQUENCE</scope>
    <source>
        <strain evidence="11">M34</strain>
    </source>
</reference>
<keyword evidence="2" id="KW-0813">Transport</keyword>
<keyword evidence="5" id="KW-0029">Amino-acid transport</keyword>
<evidence type="ECO:0000256" key="9">
    <source>
        <dbReference type="SAM" id="Phobius"/>
    </source>
</evidence>
<evidence type="ECO:0000256" key="1">
    <source>
        <dbReference type="ARBA" id="ARBA00004651"/>
    </source>
</evidence>
<proteinExistence type="predicted"/>
<feature type="transmembrane region" description="Helical" evidence="9">
    <location>
        <begin position="359"/>
        <end position="380"/>
    </location>
</feature>
<comment type="subcellular location">
    <subcellularLocation>
        <location evidence="1">Cell membrane</location>
        <topology evidence="1">Multi-pass membrane protein</topology>
    </subcellularLocation>
</comment>
<feature type="transmembrane region" description="Helical" evidence="9">
    <location>
        <begin position="213"/>
        <end position="235"/>
    </location>
</feature>
<comment type="caution">
    <text evidence="11">The sequence shown here is derived from an EMBL/GenBank/DDBJ whole genome shotgun (WGS) entry which is preliminary data.</text>
</comment>
<evidence type="ECO:0000259" key="10">
    <source>
        <dbReference type="Pfam" id="PF00324"/>
    </source>
</evidence>
<dbReference type="GO" id="GO:0015171">
    <property type="term" value="F:amino acid transmembrane transporter activity"/>
    <property type="evidence" value="ECO:0007669"/>
    <property type="project" value="TreeGrafter"/>
</dbReference>
<feature type="transmembrane region" description="Helical" evidence="9">
    <location>
        <begin position="487"/>
        <end position="513"/>
    </location>
</feature>
<dbReference type="InterPro" id="IPR004840">
    <property type="entry name" value="Amino_acid_permease_CS"/>
</dbReference>
<feature type="transmembrane region" description="Helical" evidence="9">
    <location>
        <begin position="241"/>
        <end position="262"/>
    </location>
</feature>
<evidence type="ECO:0000256" key="2">
    <source>
        <dbReference type="ARBA" id="ARBA00022448"/>
    </source>
</evidence>
<dbReference type="InterPro" id="IPR050524">
    <property type="entry name" value="APC_YAT"/>
</dbReference>
<sequence length="641" mass="69233">MISLSPDCAPFTVQPTFLQPLVHCSPAQTPTDIMSQLLQEDVEKTSALKTDKSSSSPSPIRRPSNGFDKESQMRRGSVTKHHDGFFSAFTLESFKRNPNARVVTEATDLEGRPLPDQPPAEPALAMSLKERHLQMIAIGGSIGTGLFVGSGSALATGGPASLIIAYGLIGMMLYCTVHALGELAVAFPIAGAFSVYSSRFIDPAWGFAMGWNYALNCLVTLPLELTAASITVSYWPGAKDVSPGAFVVIFWFVIVLINFFGVKGYGEAEFVFSIIKVVAVIGFILLGIIIAAGGIPGSPQGYLGAGYWYNPGAFHHGFKGLCSVFVTAAFSFGGTELVGLTAAETENPQKSLPSAVKQVLWRITLFYMVSLTIVGCLVPYNDPDLLNGTGSQDANASPFVIAVKNAGISVVPSIMNVVILIAVLSVGNSSVYGSSRTMAALADRGQAPKILGYIDNTGRPLVSIIVASAIGLLCFIVAAGTDVRVQAFNWMLAVSGLSSIFTWGSICACHIRFRHAWKYNGHTLDELAFTSQPGYYGSWLGLIMNLLILVAQFWTAIWPVGYAANTPSETAQGFFEAYLAMPIVIFFYVGFKIVKRTKWKRLAEIDVTSGRREMDLPAILAEERAIQATWPWYKKWWNIAF</sequence>
<keyword evidence="7 9" id="KW-0472">Membrane</keyword>
<feature type="transmembrane region" description="Helical" evidence="9">
    <location>
        <begin position="136"/>
        <end position="157"/>
    </location>
</feature>
<dbReference type="InterPro" id="IPR004841">
    <property type="entry name" value="AA-permease/SLC12A_dom"/>
</dbReference>
<feature type="transmembrane region" description="Helical" evidence="9">
    <location>
        <begin position="461"/>
        <end position="481"/>
    </location>
</feature>
<evidence type="ECO:0000256" key="8">
    <source>
        <dbReference type="SAM" id="MobiDB-lite"/>
    </source>
</evidence>
<dbReference type="InterPro" id="IPR004762">
    <property type="entry name" value="Amino_acid_permease_fungi"/>
</dbReference>
<dbReference type="NCBIfam" id="TIGR00913">
    <property type="entry name" value="2A0310"/>
    <property type="match status" value="1"/>
</dbReference>
<feature type="domain" description="Amino acid permease/ SLC12A" evidence="10">
    <location>
        <begin position="132"/>
        <end position="600"/>
    </location>
</feature>
<evidence type="ECO:0000256" key="3">
    <source>
        <dbReference type="ARBA" id="ARBA00022475"/>
    </source>
</evidence>
<dbReference type="PANTHER" id="PTHR43341">
    <property type="entry name" value="AMINO ACID PERMEASE"/>
    <property type="match status" value="1"/>
</dbReference>
<feature type="transmembrane region" description="Helical" evidence="9">
    <location>
        <begin position="400"/>
        <end position="426"/>
    </location>
</feature>
<dbReference type="OrthoDB" id="3900342at2759"/>
<protein>
    <recommendedName>
        <fullName evidence="10">Amino acid permease/ SLC12A domain-containing protein</fullName>
    </recommendedName>
</protein>
<dbReference type="GO" id="GO:0005886">
    <property type="term" value="C:plasma membrane"/>
    <property type="evidence" value="ECO:0007669"/>
    <property type="project" value="UniProtKB-SubCell"/>
</dbReference>
<feature type="transmembrane region" description="Helical" evidence="9">
    <location>
        <begin position="577"/>
        <end position="594"/>
    </location>
</feature>
<feature type="region of interest" description="Disordered" evidence="8">
    <location>
        <begin position="45"/>
        <end position="76"/>
    </location>
</feature>
<dbReference type="PANTHER" id="PTHR43341:SF1">
    <property type="entry name" value="GENERAL AMINO-ACID PERMEASE GAP1"/>
    <property type="match status" value="1"/>
</dbReference>
<feature type="transmembrane region" description="Helical" evidence="9">
    <location>
        <begin position="317"/>
        <end position="338"/>
    </location>
</feature>
<evidence type="ECO:0000256" key="7">
    <source>
        <dbReference type="ARBA" id="ARBA00023136"/>
    </source>
</evidence>
<keyword evidence="3" id="KW-1003">Cell membrane</keyword>
<dbReference type="FunFam" id="1.20.1740.10:FF:000017">
    <property type="entry name" value="Amino acid permease"/>
    <property type="match status" value="1"/>
</dbReference>
<organism evidence="11 12">
    <name type="scientific">Cadophora malorum</name>
    <dbReference type="NCBI Taxonomy" id="108018"/>
    <lineage>
        <taxon>Eukaryota</taxon>
        <taxon>Fungi</taxon>
        <taxon>Dikarya</taxon>
        <taxon>Ascomycota</taxon>
        <taxon>Pezizomycotina</taxon>
        <taxon>Leotiomycetes</taxon>
        <taxon>Helotiales</taxon>
        <taxon>Ploettnerulaceae</taxon>
        <taxon>Cadophora</taxon>
    </lineage>
</organism>
<accession>A0A8H7T4J6</accession>
<feature type="compositionally biased region" description="Low complexity" evidence="8">
    <location>
        <begin position="53"/>
        <end position="64"/>
    </location>
</feature>
<dbReference type="EMBL" id="JAFJYH010000238">
    <property type="protein sequence ID" value="KAG4415054.1"/>
    <property type="molecule type" value="Genomic_DNA"/>
</dbReference>
<feature type="transmembrane region" description="Helical" evidence="9">
    <location>
        <begin position="534"/>
        <end position="557"/>
    </location>
</feature>
<keyword evidence="6 9" id="KW-1133">Transmembrane helix</keyword>
<feature type="transmembrane region" description="Helical" evidence="9">
    <location>
        <begin position="274"/>
        <end position="297"/>
    </location>
</feature>
<gene>
    <name evidence="11" type="ORF">IFR04_011826</name>
</gene>
<evidence type="ECO:0000256" key="5">
    <source>
        <dbReference type="ARBA" id="ARBA00022970"/>
    </source>
</evidence>
<evidence type="ECO:0000313" key="12">
    <source>
        <dbReference type="Proteomes" id="UP000664132"/>
    </source>
</evidence>
<dbReference type="PROSITE" id="PS00218">
    <property type="entry name" value="AMINO_ACID_PERMEASE_1"/>
    <property type="match status" value="1"/>
</dbReference>
<evidence type="ECO:0000256" key="4">
    <source>
        <dbReference type="ARBA" id="ARBA00022692"/>
    </source>
</evidence>
<keyword evidence="12" id="KW-1185">Reference proteome</keyword>
<dbReference type="Proteomes" id="UP000664132">
    <property type="component" value="Unassembled WGS sequence"/>
</dbReference>
<keyword evidence="4 9" id="KW-0812">Transmembrane</keyword>